<dbReference type="FunFam" id="1.10.10.440:FF:000013">
    <property type="entry name" value="pre-mRNA-processing protein 40A isoform X1"/>
    <property type="match status" value="1"/>
</dbReference>
<evidence type="ECO:0000313" key="11">
    <source>
        <dbReference type="Proteomes" id="UP000053890"/>
    </source>
</evidence>
<feature type="compositionally biased region" description="Low complexity" evidence="7">
    <location>
        <begin position="14"/>
        <end position="28"/>
    </location>
</feature>
<protein>
    <recommendedName>
        <fullName evidence="12">WW domain-containing protein</fullName>
    </recommendedName>
</protein>
<dbReference type="InterPro" id="IPR039726">
    <property type="entry name" value="Prp40-like"/>
</dbReference>
<evidence type="ECO:0000259" key="8">
    <source>
        <dbReference type="PROSITE" id="PS50020"/>
    </source>
</evidence>
<dbReference type="AlphaFoldDB" id="A0A194S736"/>
<feature type="region of interest" description="Disordered" evidence="7">
    <location>
        <begin position="113"/>
        <end position="139"/>
    </location>
</feature>
<keyword evidence="5" id="KW-0539">Nucleus</keyword>
<feature type="compositionally biased region" description="Basic and acidic residues" evidence="7">
    <location>
        <begin position="615"/>
        <end position="653"/>
    </location>
</feature>
<reference evidence="10 11" key="1">
    <citation type="journal article" date="2015" name="Front. Microbiol.">
        <title>Genome sequence of the plant growth promoting endophytic yeast Rhodotorula graminis WP1.</title>
        <authorList>
            <person name="Firrincieli A."/>
            <person name="Otillar R."/>
            <person name="Salamov A."/>
            <person name="Schmutz J."/>
            <person name="Khan Z."/>
            <person name="Redman R.S."/>
            <person name="Fleck N.D."/>
            <person name="Lindquist E."/>
            <person name="Grigoriev I.V."/>
            <person name="Doty S.L."/>
        </authorList>
    </citation>
    <scope>NUCLEOTIDE SEQUENCE [LARGE SCALE GENOMIC DNA]</scope>
    <source>
        <strain evidence="10 11">WP1</strain>
    </source>
</reference>
<dbReference type="PANTHER" id="PTHR11864:SF0">
    <property type="entry name" value="PRP40 PRE-MRNA PROCESSING FACTOR 40 HOMOLOG A (YEAST)"/>
    <property type="match status" value="1"/>
</dbReference>
<keyword evidence="11" id="KW-1185">Reference proteome</keyword>
<dbReference type="InterPro" id="IPR036517">
    <property type="entry name" value="FF_domain_sf"/>
</dbReference>
<dbReference type="GO" id="GO:0071004">
    <property type="term" value="C:U2-type prespliceosome"/>
    <property type="evidence" value="ECO:0007669"/>
    <property type="project" value="TreeGrafter"/>
</dbReference>
<dbReference type="PROSITE" id="PS50020">
    <property type="entry name" value="WW_DOMAIN_2"/>
    <property type="match status" value="2"/>
</dbReference>
<feature type="compositionally biased region" description="Polar residues" evidence="7">
    <location>
        <begin position="164"/>
        <end position="183"/>
    </location>
</feature>
<keyword evidence="2" id="KW-0507">mRNA processing</keyword>
<dbReference type="OrthoDB" id="187617at2759"/>
<dbReference type="PROSITE" id="PS51676">
    <property type="entry name" value="FF"/>
    <property type="match status" value="2"/>
</dbReference>
<feature type="compositionally biased region" description="Polar residues" evidence="7">
    <location>
        <begin position="771"/>
        <end position="782"/>
    </location>
</feature>
<evidence type="ECO:0000256" key="1">
    <source>
        <dbReference type="ARBA" id="ARBA00004123"/>
    </source>
</evidence>
<gene>
    <name evidence="10" type="ORF">RHOBADRAFT_53235</name>
</gene>
<feature type="domain" description="WW" evidence="8">
    <location>
        <begin position="75"/>
        <end position="102"/>
    </location>
</feature>
<dbReference type="CDD" id="cd00201">
    <property type="entry name" value="WW"/>
    <property type="match status" value="1"/>
</dbReference>
<comment type="subcellular location">
    <subcellularLocation>
        <location evidence="1">Nucleus</location>
    </subcellularLocation>
</comment>
<feature type="region of interest" description="Disordered" evidence="7">
    <location>
        <begin position="163"/>
        <end position="184"/>
    </location>
</feature>
<dbReference type="InterPro" id="IPR002713">
    <property type="entry name" value="FF_domain"/>
</dbReference>
<feature type="domain" description="FF" evidence="9">
    <location>
        <begin position="188"/>
        <end position="245"/>
    </location>
</feature>
<keyword evidence="3" id="KW-0677">Repeat</keyword>
<feature type="region of interest" description="Disordered" evidence="7">
    <location>
        <begin position="1"/>
        <end position="61"/>
    </location>
</feature>
<dbReference type="GO" id="GO:0005685">
    <property type="term" value="C:U1 snRNP"/>
    <property type="evidence" value="ECO:0007669"/>
    <property type="project" value="TreeGrafter"/>
</dbReference>
<feature type="compositionally biased region" description="Basic and acidic residues" evidence="7">
    <location>
        <begin position="669"/>
        <end position="692"/>
    </location>
</feature>
<evidence type="ECO:0000313" key="10">
    <source>
        <dbReference type="EMBL" id="KPV75231.1"/>
    </source>
</evidence>
<dbReference type="GeneID" id="28977191"/>
<dbReference type="SMART" id="SM00456">
    <property type="entry name" value="WW"/>
    <property type="match status" value="2"/>
</dbReference>
<evidence type="ECO:0000256" key="3">
    <source>
        <dbReference type="ARBA" id="ARBA00022737"/>
    </source>
</evidence>
<feature type="region of interest" description="Disordered" evidence="7">
    <location>
        <begin position="615"/>
        <end position="800"/>
    </location>
</feature>
<evidence type="ECO:0000256" key="2">
    <source>
        <dbReference type="ARBA" id="ARBA00022664"/>
    </source>
</evidence>
<proteinExistence type="predicted"/>
<name>A0A194S736_RHOGW</name>
<organism evidence="10 11">
    <name type="scientific">Rhodotorula graminis (strain WP1)</name>
    <dbReference type="NCBI Taxonomy" id="578459"/>
    <lineage>
        <taxon>Eukaryota</taxon>
        <taxon>Fungi</taxon>
        <taxon>Dikarya</taxon>
        <taxon>Basidiomycota</taxon>
        <taxon>Pucciniomycotina</taxon>
        <taxon>Microbotryomycetes</taxon>
        <taxon>Sporidiobolales</taxon>
        <taxon>Sporidiobolaceae</taxon>
        <taxon>Rhodotorula</taxon>
    </lineage>
</organism>
<dbReference type="GO" id="GO:0045292">
    <property type="term" value="P:mRNA cis splicing, via spliceosome"/>
    <property type="evidence" value="ECO:0007669"/>
    <property type="project" value="InterPro"/>
</dbReference>
<dbReference type="Gene3D" id="1.10.10.440">
    <property type="entry name" value="FF domain"/>
    <property type="match status" value="2"/>
</dbReference>
<dbReference type="Proteomes" id="UP000053890">
    <property type="component" value="Unassembled WGS sequence"/>
</dbReference>
<feature type="domain" description="FF" evidence="9">
    <location>
        <begin position="415"/>
        <end position="477"/>
    </location>
</feature>
<dbReference type="RefSeq" id="XP_018271280.1">
    <property type="nucleotide sequence ID" value="XM_018416743.1"/>
</dbReference>
<keyword evidence="6" id="KW-0175">Coiled coil</keyword>
<feature type="compositionally biased region" description="Polar residues" evidence="7">
    <location>
        <begin position="714"/>
        <end position="723"/>
    </location>
</feature>
<dbReference type="EMBL" id="KQ474078">
    <property type="protein sequence ID" value="KPV75231.1"/>
    <property type="molecule type" value="Genomic_DNA"/>
</dbReference>
<evidence type="ECO:0000256" key="6">
    <source>
        <dbReference type="SAM" id="Coils"/>
    </source>
</evidence>
<evidence type="ECO:0000256" key="4">
    <source>
        <dbReference type="ARBA" id="ARBA00023187"/>
    </source>
</evidence>
<dbReference type="InterPro" id="IPR001202">
    <property type="entry name" value="WW_dom"/>
</dbReference>
<feature type="domain" description="WW" evidence="8">
    <location>
        <begin position="29"/>
        <end position="62"/>
    </location>
</feature>
<accession>A0A194S736</accession>
<keyword evidence="4" id="KW-0508">mRNA splicing</keyword>
<dbReference type="SUPFAM" id="SSF81698">
    <property type="entry name" value="FF domain"/>
    <property type="match status" value="2"/>
</dbReference>
<evidence type="ECO:0000256" key="5">
    <source>
        <dbReference type="ARBA" id="ARBA00023242"/>
    </source>
</evidence>
<dbReference type="SMART" id="SM00441">
    <property type="entry name" value="FF"/>
    <property type="match status" value="2"/>
</dbReference>
<dbReference type="STRING" id="578459.A0A194S736"/>
<evidence type="ECO:0000259" key="9">
    <source>
        <dbReference type="PROSITE" id="PS51676"/>
    </source>
</evidence>
<dbReference type="PANTHER" id="PTHR11864">
    <property type="entry name" value="PRE-MRNA-PROCESSING PROTEIN PRP40"/>
    <property type="match status" value="1"/>
</dbReference>
<dbReference type="Pfam" id="PF01846">
    <property type="entry name" value="FF"/>
    <property type="match status" value="2"/>
</dbReference>
<evidence type="ECO:0008006" key="12">
    <source>
        <dbReference type="Google" id="ProtNLM"/>
    </source>
</evidence>
<feature type="compositionally biased region" description="Low complexity" evidence="7">
    <location>
        <begin position="736"/>
        <end position="755"/>
    </location>
</feature>
<feature type="compositionally biased region" description="Pro residues" evidence="7">
    <location>
        <begin position="120"/>
        <end position="130"/>
    </location>
</feature>
<feature type="coiled-coil region" evidence="6">
    <location>
        <begin position="387"/>
        <end position="414"/>
    </location>
</feature>
<dbReference type="GO" id="GO:0003723">
    <property type="term" value="F:RNA binding"/>
    <property type="evidence" value="ECO:0007669"/>
    <property type="project" value="TreeGrafter"/>
</dbReference>
<evidence type="ECO:0000256" key="7">
    <source>
        <dbReference type="SAM" id="MobiDB-lite"/>
    </source>
</evidence>
<sequence>MRRRRREEGEADAGRTGTRARAVEGRGTSPHPSGWSRHVNQADGRPYWSHPQHGSSWTKPRDLKTPLELEVDKCPWDEYETNGRKYWVHRDSKETTWNMPSDISDIIQRFKRASEAASTPPRPNPPPNAPTGPASPALTAHTGALVAPGGAYSPAGLPARPAFASSTAGGPSAAVTTGASTPQGPAVYSTFGDASRAFKGMLERLGVDRTWTWEVVMKECITDPAFRALRTLSERKAAFEEFLVERDQRELAERDESLARCRKEWGKAMDKVGGGVGFEDGVKSWWSWERGARVMSEKCKDVWALPRNDDERKILFDEYIAKLRTQEETRKREMRGRNMDKVTSILQSLALDLAGPIRWADARALVMRTPEWHRDPELQRIEPIDLLTVYEDEVQRAEKELAEARARIAEDKRRRGRKARDDYNALLDELVASKDLTAGTPWSAVYPLVSRDPRYLNLLGLPGSSSPLDLFWDRVDDLDIAAEERLVFLESVAEKHGVVVGEETGEAEFKKAVEGDERVKELGDEAVHEAFETLRHRAQRAARDARRRAEKALRLAVDDLRYLFKRLDDPPVDVDKDEYDEVIKREDVVESKEWTALEGKDEARRSAWDKFVKRTKEKRAEREAAEQDRTERDRAYERQRDLERERDRGEGRSRRASSALGGGGGGEAGDGRKRAGEEGAAGERAKKARLDEGEQEVGGDVTMRTTGDAPPRPTTATMSTDAIATTIPPSHDEGRSGSISSTDSTSPNLSTSPLGSFGGISHALPSPAGGLNTSQRSTSHRTGSYEDSVDQLADGTNDLAHEEDETLDALRRYRQGLYSYTSSRFDRFKVDLERKNALDGHEPAQA</sequence>
<dbReference type="Gene3D" id="2.20.70.10">
    <property type="match status" value="1"/>
</dbReference>
<dbReference type="PROSITE" id="PS01159">
    <property type="entry name" value="WW_DOMAIN_1"/>
    <property type="match status" value="2"/>
</dbReference>